<dbReference type="GO" id="GO:0003676">
    <property type="term" value="F:nucleic acid binding"/>
    <property type="evidence" value="ECO:0007669"/>
    <property type="project" value="InterPro"/>
</dbReference>
<evidence type="ECO:0000256" key="3">
    <source>
        <dbReference type="ARBA" id="ARBA00022839"/>
    </source>
</evidence>
<dbReference type="PANTHER" id="PTHR23044">
    <property type="entry name" value="3'-5' EXONUCLEASE ERI1-RELATED"/>
    <property type="match status" value="1"/>
</dbReference>
<dbReference type="InterPro" id="IPR012337">
    <property type="entry name" value="RNaseH-like_sf"/>
</dbReference>
<protein>
    <recommendedName>
        <fullName evidence="5">Exonuclease domain-containing protein</fullName>
    </recommendedName>
</protein>
<dbReference type="Pfam" id="PF00929">
    <property type="entry name" value="RNase_T"/>
    <property type="match status" value="1"/>
</dbReference>
<evidence type="ECO:0000256" key="4">
    <source>
        <dbReference type="SAM" id="SignalP"/>
    </source>
</evidence>
<keyword evidence="7" id="KW-1185">Reference proteome</keyword>
<dbReference type="Proteomes" id="UP000518752">
    <property type="component" value="Unassembled WGS sequence"/>
</dbReference>
<dbReference type="OrthoDB" id="448399at2759"/>
<keyword evidence="1" id="KW-0540">Nuclease</keyword>
<keyword evidence="4" id="KW-0732">Signal</keyword>
<feature type="signal peptide" evidence="4">
    <location>
        <begin position="1"/>
        <end position="20"/>
    </location>
</feature>
<reference evidence="6 7" key="1">
    <citation type="journal article" date="2020" name="ISME J.">
        <title>Uncovering the hidden diversity of litter-decomposition mechanisms in mushroom-forming fungi.</title>
        <authorList>
            <person name="Floudas D."/>
            <person name="Bentzer J."/>
            <person name="Ahren D."/>
            <person name="Johansson T."/>
            <person name="Persson P."/>
            <person name="Tunlid A."/>
        </authorList>
    </citation>
    <scope>NUCLEOTIDE SEQUENCE [LARGE SCALE GENOMIC DNA]</scope>
    <source>
        <strain evidence="6 7">CBS 406.79</strain>
    </source>
</reference>
<evidence type="ECO:0000259" key="5">
    <source>
        <dbReference type="SMART" id="SM00479"/>
    </source>
</evidence>
<evidence type="ECO:0000256" key="2">
    <source>
        <dbReference type="ARBA" id="ARBA00022801"/>
    </source>
</evidence>
<evidence type="ECO:0000313" key="6">
    <source>
        <dbReference type="EMBL" id="KAF5391312.1"/>
    </source>
</evidence>
<sequence>MVSTWIAIAIPTLLAFLVWSSKHTALIQETLTANVDESGAESKEDSNEANLRQPYDVFLVLDVEGTCQRGSSFDYPNEIIEFPVCLMKWKNDKERRELVVVDEFRSFVKPLWRPNLSKFCEELTGITQSQVDRAPSFPEVLNSVFHFLVKNGVLEEASGEALLRFAWCSDGPYDIRDFVVKTCFISKVTMPKWLRRDVLDVHKLVTDWHITQNFRGRKMKALLAPNHPKRPSLNIASQLRVLGLPAFEGRQHSGIDVGFVFNNPRYMSALLHFLFILQDARNIARIVAECALRDIYLRPNTAINPYRRWNWMAKSGEVVLEPWQSIIAL</sequence>
<dbReference type="InterPro" id="IPR051274">
    <property type="entry name" value="3-5_Exoribonuclease"/>
</dbReference>
<name>A0A8H5MES9_9AGAR</name>
<dbReference type="InterPro" id="IPR047201">
    <property type="entry name" value="ERI-1_3'hExo-like"/>
</dbReference>
<dbReference type="Gene3D" id="3.30.420.10">
    <property type="entry name" value="Ribonuclease H-like superfamily/Ribonuclease H"/>
    <property type="match status" value="1"/>
</dbReference>
<comment type="caution">
    <text evidence="6">The sequence shown here is derived from an EMBL/GenBank/DDBJ whole genome shotgun (WGS) entry which is preliminary data.</text>
</comment>
<dbReference type="SMART" id="SM00479">
    <property type="entry name" value="EXOIII"/>
    <property type="match status" value="1"/>
</dbReference>
<dbReference type="InterPro" id="IPR013520">
    <property type="entry name" value="Ribonucl_H"/>
</dbReference>
<accession>A0A8H5MES9</accession>
<dbReference type="GO" id="GO:0000175">
    <property type="term" value="F:3'-5'-RNA exonuclease activity"/>
    <property type="evidence" value="ECO:0007669"/>
    <property type="project" value="InterPro"/>
</dbReference>
<proteinExistence type="predicted"/>
<dbReference type="AlphaFoldDB" id="A0A8H5MES9"/>
<keyword evidence="2" id="KW-0378">Hydrolase</keyword>
<evidence type="ECO:0000313" key="7">
    <source>
        <dbReference type="Proteomes" id="UP000518752"/>
    </source>
</evidence>
<organism evidence="6 7">
    <name type="scientific">Collybiopsis confluens</name>
    <dbReference type="NCBI Taxonomy" id="2823264"/>
    <lineage>
        <taxon>Eukaryota</taxon>
        <taxon>Fungi</taxon>
        <taxon>Dikarya</taxon>
        <taxon>Basidiomycota</taxon>
        <taxon>Agaricomycotina</taxon>
        <taxon>Agaricomycetes</taxon>
        <taxon>Agaricomycetidae</taxon>
        <taxon>Agaricales</taxon>
        <taxon>Marasmiineae</taxon>
        <taxon>Omphalotaceae</taxon>
        <taxon>Collybiopsis</taxon>
    </lineage>
</organism>
<dbReference type="PANTHER" id="PTHR23044:SF61">
    <property type="entry name" value="3'-5' EXORIBONUCLEASE 1-RELATED"/>
    <property type="match status" value="1"/>
</dbReference>
<dbReference type="InterPro" id="IPR036397">
    <property type="entry name" value="RNaseH_sf"/>
</dbReference>
<feature type="domain" description="Exonuclease" evidence="5">
    <location>
        <begin position="57"/>
        <end position="296"/>
    </location>
</feature>
<keyword evidence="3" id="KW-0269">Exonuclease</keyword>
<dbReference type="SUPFAM" id="SSF53098">
    <property type="entry name" value="Ribonuclease H-like"/>
    <property type="match status" value="1"/>
</dbReference>
<evidence type="ECO:0000256" key="1">
    <source>
        <dbReference type="ARBA" id="ARBA00022722"/>
    </source>
</evidence>
<dbReference type="CDD" id="cd06133">
    <property type="entry name" value="ERI-1_3'hExo_like"/>
    <property type="match status" value="1"/>
</dbReference>
<gene>
    <name evidence="6" type="ORF">D9757_002081</name>
</gene>
<feature type="chain" id="PRO_5034670156" description="Exonuclease domain-containing protein" evidence="4">
    <location>
        <begin position="21"/>
        <end position="329"/>
    </location>
</feature>
<dbReference type="EMBL" id="JAACJN010000010">
    <property type="protein sequence ID" value="KAF5391312.1"/>
    <property type="molecule type" value="Genomic_DNA"/>
</dbReference>